<feature type="transmembrane region" description="Helical" evidence="1">
    <location>
        <begin position="43"/>
        <end position="64"/>
    </location>
</feature>
<dbReference type="EMBL" id="UINC01158830">
    <property type="protein sequence ID" value="SVD56581.1"/>
    <property type="molecule type" value="Genomic_DNA"/>
</dbReference>
<keyword evidence="1" id="KW-0472">Membrane</keyword>
<organism evidence="2">
    <name type="scientific">marine metagenome</name>
    <dbReference type="NCBI Taxonomy" id="408172"/>
    <lineage>
        <taxon>unclassified sequences</taxon>
        <taxon>metagenomes</taxon>
        <taxon>ecological metagenomes</taxon>
    </lineage>
</organism>
<protein>
    <submittedName>
        <fullName evidence="2">Uncharacterized protein</fullName>
    </submittedName>
</protein>
<feature type="transmembrane region" description="Helical" evidence="1">
    <location>
        <begin position="12"/>
        <end position="31"/>
    </location>
</feature>
<name>A0A382WEP1_9ZZZZ</name>
<proteinExistence type="predicted"/>
<evidence type="ECO:0000256" key="1">
    <source>
        <dbReference type="SAM" id="Phobius"/>
    </source>
</evidence>
<gene>
    <name evidence="2" type="ORF">METZ01_LOCUS409435</name>
</gene>
<evidence type="ECO:0000313" key="2">
    <source>
        <dbReference type="EMBL" id="SVD56581.1"/>
    </source>
</evidence>
<accession>A0A382WEP1</accession>
<dbReference type="AlphaFoldDB" id="A0A382WEP1"/>
<keyword evidence="1" id="KW-1133">Transmembrane helix</keyword>
<keyword evidence="1" id="KW-0812">Transmembrane</keyword>
<reference evidence="2" key="1">
    <citation type="submission" date="2018-05" db="EMBL/GenBank/DDBJ databases">
        <authorList>
            <person name="Lanie J.A."/>
            <person name="Ng W.-L."/>
            <person name="Kazmierczak K.M."/>
            <person name="Andrzejewski T.M."/>
            <person name="Davidsen T.M."/>
            <person name="Wayne K.J."/>
            <person name="Tettelin H."/>
            <person name="Glass J.I."/>
            <person name="Rusch D."/>
            <person name="Podicherti R."/>
            <person name="Tsui H.-C.T."/>
            <person name="Winkler M.E."/>
        </authorList>
    </citation>
    <scope>NUCLEOTIDE SEQUENCE</scope>
</reference>
<sequence length="69" mass="7668">MRIRYKIKGKLARLVVVALSCLLISFILFPLKIHHSTLFNSGVSVVIAILVLVWIVHSVSGWIAEGGRK</sequence>